<proteinExistence type="predicted"/>
<keyword evidence="2" id="KW-1185">Reference proteome</keyword>
<protein>
    <recommendedName>
        <fullName evidence="3">DUF2993 family protein</fullName>
    </recommendedName>
</protein>
<dbReference type="RefSeq" id="WP_171103265.1">
    <property type="nucleotide sequence ID" value="NZ_BMPT01000010.1"/>
</dbReference>
<sequence length="204" mass="21074">MTASPATAPAPAPARRRRRGLVILLALGVVVLLVVAAEVLLRGLIDDRLRSAEADLPEGVSVERDGTPALWQVARGHAALRVDVAPEALTDMARDATELPGLEVEAESGTLVAQVPLPVQGSTRTVDLLLDVAAEGGRAVVRADTVRFAGLSLPVATVAQQLGSEDLGRLAEGVAFPEGESDLAISSARTTPAGLELGAQVAMW</sequence>
<evidence type="ECO:0008006" key="3">
    <source>
        <dbReference type="Google" id="ProtNLM"/>
    </source>
</evidence>
<evidence type="ECO:0000313" key="1">
    <source>
        <dbReference type="EMBL" id="GGM30212.1"/>
    </source>
</evidence>
<dbReference type="AlphaFoldDB" id="A0A8H9GLS7"/>
<reference evidence="1" key="2">
    <citation type="submission" date="2020-09" db="EMBL/GenBank/DDBJ databases">
        <authorList>
            <person name="Sun Q."/>
            <person name="Ohkuma M."/>
        </authorList>
    </citation>
    <scope>NUCLEOTIDE SEQUENCE</scope>
    <source>
        <strain evidence="1">JCM 3051</strain>
    </source>
</reference>
<accession>A0A8H9GLS7</accession>
<reference evidence="1" key="1">
    <citation type="journal article" date="2014" name="Int. J. Syst. Evol. Microbiol.">
        <title>Complete genome sequence of Corynebacterium casei LMG S-19264T (=DSM 44701T), isolated from a smear-ripened cheese.</title>
        <authorList>
            <consortium name="US DOE Joint Genome Institute (JGI-PGF)"/>
            <person name="Walter F."/>
            <person name="Albersmeier A."/>
            <person name="Kalinowski J."/>
            <person name="Ruckert C."/>
        </authorList>
    </citation>
    <scope>NUCLEOTIDE SEQUENCE</scope>
    <source>
        <strain evidence="1">JCM 3051</strain>
    </source>
</reference>
<organism evidence="1 2">
    <name type="scientific">Promicromonospora citrea</name>
    <dbReference type="NCBI Taxonomy" id="43677"/>
    <lineage>
        <taxon>Bacteria</taxon>
        <taxon>Bacillati</taxon>
        <taxon>Actinomycetota</taxon>
        <taxon>Actinomycetes</taxon>
        <taxon>Micrococcales</taxon>
        <taxon>Promicromonosporaceae</taxon>
        <taxon>Promicromonospora</taxon>
    </lineage>
</organism>
<dbReference type="Proteomes" id="UP000655589">
    <property type="component" value="Unassembled WGS sequence"/>
</dbReference>
<name>A0A8H9GLS7_9MICO</name>
<gene>
    <name evidence="1" type="ORF">GCM10010102_27120</name>
</gene>
<dbReference type="EMBL" id="BMPT01000010">
    <property type="protein sequence ID" value="GGM30212.1"/>
    <property type="molecule type" value="Genomic_DNA"/>
</dbReference>
<evidence type="ECO:0000313" key="2">
    <source>
        <dbReference type="Proteomes" id="UP000655589"/>
    </source>
</evidence>
<comment type="caution">
    <text evidence="1">The sequence shown here is derived from an EMBL/GenBank/DDBJ whole genome shotgun (WGS) entry which is preliminary data.</text>
</comment>